<dbReference type="CDD" id="cd07246">
    <property type="entry name" value="VOC_like"/>
    <property type="match status" value="1"/>
</dbReference>
<evidence type="ECO:0000313" key="2">
    <source>
        <dbReference type="EMBL" id="SFZ73531.1"/>
    </source>
</evidence>
<dbReference type="Pfam" id="PF00903">
    <property type="entry name" value="Glyoxalase"/>
    <property type="match status" value="1"/>
</dbReference>
<dbReference type="RefSeq" id="WP_072427422.1">
    <property type="nucleotide sequence ID" value="NZ_FPKR01000003.1"/>
</dbReference>
<dbReference type="EMBL" id="FPKR01000003">
    <property type="protein sequence ID" value="SFZ73531.1"/>
    <property type="molecule type" value="Genomic_DNA"/>
</dbReference>
<accession>A0A1K2H9W1</accession>
<name>A0A1K2H9W1_9NEIS</name>
<dbReference type="PANTHER" id="PTHR34109">
    <property type="entry name" value="BNAUNNG04460D PROTEIN-RELATED"/>
    <property type="match status" value="1"/>
</dbReference>
<reference evidence="2 3" key="1">
    <citation type="submission" date="2016-11" db="EMBL/GenBank/DDBJ databases">
        <authorList>
            <person name="Jaros S."/>
            <person name="Januszkiewicz K."/>
            <person name="Wedrychowicz H."/>
        </authorList>
    </citation>
    <scope>NUCLEOTIDE SEQUENCE [LARGE SCALE GENOMIC DNA]</scope>
    <source>
        <strain evidence="2 3">DSM 18899</strain>
    </source>
</reference>
<sequence length="157" mass="17111">MSKTVQAIPEGYHSITPYLTVHDGQAALDFYQRAFGASVVLTMPNPDGRLAHAEIKLGDSHVMLSDEFPDWGALSPKTLGGRSGTLMFYVQDVDAVVARAVAAGAKLDRPVANQFYGDRVGSVSDPFGHSWHIATHIEDLSEAELQQRMQTWSAENP</sequence>
<dbReference type="AlphaFoldDB" id="A0A1K2H9W1"/>
<proteinExistence type="predicted"/>
<dbReference type="PANTHER" id="PTHR34109:SF1">
    <property type="entry name" value="VOC DOMAIN-CONTAINING PROTEIN"/>
    <property type="match status" value="1"/>
</dbReference>
<organism evidence="2 3">
    <name type="scientific">Chitinimonas taiwanensis DSM 18899</name>
    <dbReference type="NCBI Taxonomy" id="1121279"/>
    <lineage>
        <taxon>Bacteria</taxon>
        <taxon>Pseudomonadati</taxon>
        <taxon>Pseudomonadota</taxon>
        <taxon>Betaproteobacteria</taxon>
        <taxon>Neisseriales</taxon>
        <taxon>Chitinibacteraceae</taxon>
        <taxon>Chitinimonas</taxon>
    </lineage>
</organism>
<dbReference type="Gene3D" id="3.30.720.120">
    <property type="match status" value="1"/>
</dbReference>
<dbReference type="InterPro" id="IPR037523">
    <property type="entry name" value="VOC_core"/>
</dbReference>
<feature type="domain" description="VOC" evidence="1">
    <location>
        <begin position="11"/>
        <end position="136"/>
    </location>
</feature>
<dbReference type="Gene3D" id="3.30.720.110">
    <property type="match status" value="1"/>
</dbReference>
<dbReference type="STRING" id="1121279.SAMN02745887_00877"/>
<gene>
    <name evidence="2" type="ORF">SAMN02745887_00877</name>
</gene>
<evidence type="ECO:0000259" key="1">
    <source>
        <dbReference type="PROSITE" id="PS51819"/>
    </source>
</evidence>
<dbReference type="SUPFAM" id="SSF54593">
    <property type="entry name" value="Glyoxalase/Bleomycin resistance protein/Dihydroxybiphenyl dioxygenase"/>
    <property type="match status" value="1"/>
</dbReference>
<dbReference type="Proteomes" id="UP000186513">
    <property type="component" value="Unassembled WGS sequence"/>
</dbReference>
<evidence type="ECO:0000313" key="3">
    <source>
        <dbReference type="Proteomes" id="UP000186513"/>
    </source>
</evidence>
<dbReference type="PROSITE" id="PS51819">
    <property type="entry name" value="VOC"/>
    <property type="match status" value="1"/>
</dbReference>
<keyword evidence="3" id="KW-1185">Reference proteome</keyword>
<dbReference type="OrthoDB" id="9795306at2"/>
<dbReference type="InterPro" id="IPR029068">
    <property type="entry name" value="Glyas_Bleomycin-R_OHBP_Dase"/>
</dbReference>
<dbReference type="InterPro" id="IPR004360">
    <property type="entry name" value="Glyas_Fos-R_dOase_dom"/>
</dbReference>
<protein>
    <submittedName>
        <fullName evidence="2">PhnB protein</fullName>
    </submittedName>
</protein>